<comment type="similarity">
    <text evidence="1">Belongs to the short-chain dehydrogenases/reductases (SDR) family.</text>
</comment>
<dbReference type="InterPro" id="IPR057326">
    <property type="entry name" value="KR_dom"/>
</dbReference>
<dbReference type="KEGG" id="sgs:AVL59_45680"/>
<evidence type="ECO:0000313" key="6">
    <source>
        <dbReference type="Proteomes" id="UP000092659"/>
    </source>
</evidence>
<dbReference type="EMBL" id="JAGGLP010000024">
    <property type="protein sequence ID" value="MBP2054765.1"/>
    <property type="molecule type" value="Genomic_DNA"/>
</dbReference>
<dbReference type="InterPro" id="IPR002347">
    <property type="entry name" value="SDR_fam"/>
</dbReference>
<reference evidence="5 7" key="2">
    <citation type="submission" date="2021-03" db="EMBL/GenBank/DDBJ databases">
        <title>Genomic Encyclopedia of Type Strains, Phase IV (KMG-IV): sequencing the most valuable type-strain genomes for metagenomic binning, comparative biology and taxonomic classification.</title>
        <authorList>
            <person name="Goeker M."/>
        </authorList>
    </citation>
    <scope>NUCLEOTIDE SEQUENCE [LARGE SCALE GENOMIC DNA]</scope>
    <source>
        <strain evidence="5 7">DSM 40499</strain>
    </source>
</reference>
<dbReference type="Gene3D" id="3.40.50.720">
    <property type="entry name" value="NAD(P)-binding Rossmann-like Domain"/>
    <property type="match status" value="1"/>
</dbReference>
<reference evidence="4 6" key="1">
    <citation type="submission" date="2016-06" db="EMBL/GenBank/DDBJ databases">
        <title>Complete genome sequence of Streptomyces griseochromogenes ATCC 14511, the Blasticidin S producer.</title>
        <authorList>
            <person name="Wu L."/>
        </authorList>
    </citation>
    <scope>NUCLEOTIDE SEQUENCE [LARGE SCALE GENOMIC DNA]</scope>
    <source>
        <strain evidence="4 6">ATCC 14511</strain>
    </source>
</reference>
<evidence type="ECO:0000259" key="3">
    <source>
        <dbReference type="SMART" id="SM00822"/>
    </source>
</evidence>
<evidence type="ECO:0000313" key="4">
    <source>
        <dbReference type="EMBL" id="ANP55938.1"/>
    </source>
</evidence>
<proteinExistence type="inferred from homology"/>
<dbReference type="EC" id="1.1.1.69" evidence="5"/>
<dbReference type="STRING" id="68214.AVL59_45680"/>
<dbReference type="SUPFAM" id="SSF51735">
    <property type="entry name" value="NAD(P)-binding Rossmann-fold domains"/>
    <property type="match status" value="1"/>
</dbReference>
<keyword evidence="7" id="KW-1185">Reference proteome</keyword>
<evidence type="ECO:0000313" key="7">
    <source>
        <dbReference type="Proteomes" id="UP001519309"/>
    </source>
</evidence>
<dbReference type="EMBL" id="CP016279">
    <property type="protein sequence ID" value="ANP55938.1"/>
    <property type="molecule type" value="Genomic_DNA"/>
</dbReference>
<evidence type="ECO:0000256" key="2">
    <source>
        <dbReference type="ARBA" id="ARBA00023002"/>
    </source>
</evidence>
<dbReference type="GO" id="GO:0032787">
    <property type="term" value="P:monocarboxylic acid metabolic process"/>
    <property type="evidence" value="ECO:0007669"/>
    <property type="project" value="UniProtKB-ARBA"/>
</dbReference>
<dbReference type="OrthoDB" id="20590at2"/>
<dbReference type="RefSeq" id="WP_067316226.1">
    <property type="nucleotide sequence ID" value="NZ_CP016279.1"/>
</dbReference>
<dbReference type="InterPro" id="IPR020904">
    <property type="entry name" value="Sc_DH/Rdtase_CS"/>
</dbReference>
<dbReference type="FunFam" id="3.40.50.720:FF:000084">
    <property type="entry name" value="Short-chain dehydrogenase reductase"/>
    <property type="match status" value="1"/>
</dbReference>
<accession>A0A1B1BAT8</accession>
<dbReference type="PRINTS" id="PR00080">
    <property type="entry name" value="SDRFAMILY"/>
</dbReference>
<evidence type="ECO:0000256" key="1">
    <source>
        <dbReference type="ARBA" id="ARBA00006484"/>
    </source>
</evidence>
<gene>
    <name evidence="4" type="ORF">AVL59_45680</name>
    <name evidence="5" type="ORF">J2Z21_007775</name>
</gene>
<dbReference type="Pfam" id="PF13561">
    <property type="entry name" value="adh_short_C2"/>
    <property type="match status" value="1"/>
</dbReference>
<dbReference type="PANTHER" id="PTHR42879">
    <property type="entry name" value="3-OXOACYL-(ACYL-CARRIER-PROTEIN) REDUCTASE"/>
    <property type="match status" value="1"/>
</dbReference>
<name>A0A1B1BAT8_9ACTN</name>
<dbReference type="InterPro" id="IPR036291">
    <property type="entry name" value="NAD(P)-bd_dom_sf"/>
</dbReference>
<dbReference type="SMART" id="SM00822">
    <property type="entry name" value="PKS_KR"/>
    <property type="match status" value="1"/>
</dbReference>
<keyword evidence="2 5" id="KW-0560">Oxidoreductase</keyword>
<dbReference type="AlphaFoldDB" id="A0A1B1BAT8"/>
<dbReference type="PANTHER" id="PTHR42879:SF2">
    <property type="entry name" value="3-OXOACYL-[ACYL-CARRIER-PROTEIN] REDUCTASE FABG"/>
    <property type="match status" value="1"/>
</dbReference>
<dbReference type="PRINTS" id="PR00081">
    <property type="entry name" value="GDHRDH"/>
</dbReference>
<dbReference type="Proteomes" id="UP001519309">
    <property type="component" value="Unassembled WGS sequence"/>
</dbReference>
<sequence length="255" mass="26193">MGGTGPVNFRLNGRTALVTGSVRGLGLEMAQGLAAAGARVVLNGRDAVTLAAVVAGLRNEGYDVLAAAFDVTDREAAEEALRGLGDIDVLVNNVGHRDRRGLREMTPDELSAMLDDHLTSAYALSQTVARGLAARGASGRIINVSSVVGRLGRTGDVAYATAKAGLDGLTRALAADLGPSGTTVNSVAPGTFATDVNAESADDPEWARWLRTRTALGRWGRPGEIAGIVVFLASDAASFITGQTIAVDGGMTTTF</sequence>
<dbReference type="InterPro" id="IPR050259">
    <property type="entry name" value="SDR"/>
</dbReference>
<dbReference type="GO" id="GO:0008874">
    <property type="term" value="F:gluconate 5-dehydrogenase activity"/>
    <property type="evidence" value="ECO:0007669"/>
    <property type="project" value="UniProtKB-EC"/>
</dbReference>
<protein>
    <submittedName>
        <fullName evidence="4">Gluconate 5-dehydrogenase</fullName>
        <ecNumber evidence="5">1.1.1.69</ecNumber>
    </submittedName>
</protein>
<dbReference type="PROSITE" id="PS00061">
    <property type="entry name" value="ADH_SHORT"/>
    <property type="match status" value="1"/>
</dbReference>
<feature type="domain" description="Ketoreductase" evidence="3">
    <location>
        <begin position="14"/>
        <end position="190"/>
    </location>
</feature>
<organism evidence="4 6">
    <name type="scientific">Streptomyces griseochromogenes</name>
    <dbReference type="NCBI Taxonomy" id="68214"/>
    <lineage>
        <taxon>Bacteria</taxon>
        <taxon>Bacillati</taxon>
        <taxon>Actinomycetota</taxon>
        <taxon>Actinomycetes</taxon>
        <taxon>Kitasatosporales</taxon>
        <taxon>Streptomycetaceae</taxon>
        <taxon>Streptomyces</taxon>
    </lineage>
</organism>
<dbReference type="NCBIfam" id="NF004778">
    <property type="entry name" value="PRK06124.1"/>
    <property type="match status" value="1"/>
</dbReference>
<dbReference type="Proteomes" id="UP000092659">
    <property type="component" value="Chromosome"/>
</dbReference>
<evidence type="ECO:0000313" key="5">
    <source>
        <dbReference type="EMBL" id="MBP2054765.1"/>
    </source>
</evidence>